<evidence type="ECO:0000313" key="3">
    <source>
        <dbReference type="Proteomes" id="UP000018817"/>
    </source>
</evidence>
<protein>
    <submittedName>
        <fullName evidence="2">Uncharacterized protein</fullName>
    </submittedName>
</protein>
<reference evidence="2 3" key="2">
    <citation type="submission" date="2013-11" db="EMBL/GenBank/DDBJ databases">
        <title>The Genome Sequence of Phytophthora parasitica INRA-310.</title>
        <authorList>
            <consortium name="The Broad Institute Genomics Platform"/>
            <person name="Russ C."/>
            <person name="Tyler B."/>
            <person name="Panabieres F."/>
            <person name="Shan W."/>
            <person name="Tripathy S."/>
            <person name="Grunwald N."/>
            <person name="Machado M."/>
            <person name="Johnson C.S."/>
            <person name="Arredondo F."/>
            <person name="Hong C."/>
            <person name="Coffey M."/>
            <person name="Young S.K."/>
            <person name="Zeng Q."/>
            <person name="Gargeya S."/>
            <person name="Fitzgerald M."/>
            <person name="Abouelleil A."/>
            <person name="Alvarado L."/>
            <person name="Chapman S.B."/>
            <person name="Gainer-Dewar J."/>
            <person name="Goldberg J."/>
            <person name="Griggs A."/>
            <person name="Gujja S."/>
            <person name="Hansen M."/>
            <person name="Howarth C."/>
            <person name="Imamovic A."/>
            <person name="Ireland A."/>
            <person name="Larimer J."/>
            <person name="McCowan C."/>
            <person name="Murphy C."/>
            <person name="Pearson M."/>
            <person name="Poon T.W."/>
            <person name="Priest M."/>
            <person name="Roberts A."/>
            <person name="Saif S."/>
            <person name="Shea T."/>
            <person name="Sykes S."/>
            <person name="Wortman J."/>
            <person name="Nusbaum C."/>
            <person name="Birren B."/>
        </authorList>
    </citation>
    <scope>NUCLEOTIDE SEQUENCE [LARGE SCALE GENOMIC DNA]</scope>
    <source>
        <strain evidence="2 3">INRA-310</strain>
    </source>
</reference>
<evidence type="ECO:0000313" key="2">
    <source>
        <dbReference type="EMBL" id="ETM97334.1"/>
    </source>
</evidence>
<name>W2PBI1_PHYN3</name>
<dbReference type="RefSeq" id="XP_008917368.1">
    <property type="nucleotide sequence ID" value="XM_008919120.1"/>
</dbReference>
<accession>W2PBI1</accession>
<sequence>MGSKRSCADVEDENEAKRAKTTEPATYEVRLGEEIYVNVDFLYNFPTYKTYFAKQYGRSVASFIKKGNLQVVCVAKKDVDNGKLAVKPLYAPKSDVHLAKKNDRIAELINLAKTKSYPLAPPVITDDDLAFFVDKSGERYEVEMRGKRTMEGIYFRVRDVGIVFGSPGCQKSSSEIGVHTLPLWTTSLCKFTPPVGISRVPISLFKNISRRVTSH</sequence>
<gene>
    <name evidence="2" type="ORF">PPTG_20267</name>
</gene>
<organism evidence="2 3">
    <name type="scientific">Phytophthora nicotianae (strain INRA-310)</name>
    <name type="common">Phytophthora parasitica</name>
    <dbReference type="NCBI Taxonomy" id="761204"/>
    <lineage>
        <taxon>Eukaryota</taxon>
        <taxon>Sar</taxon>
        <taxon>Stramenopiles</taxon>
        <taxon>Oomycota</taxon>
        <taxon>Peronosporomycetes</taxon>
        <taxon>Peronosporales</taxon>
        <taxon>Peronosporaceae</taxon>
        <taxon>Phytophthora</taxon>
    </lineage>
</organism>
<dbReference type="EMBL" id="KI670073">
    <property type="protein sequence ID" value="ETM97334.1"/>
    <property type="molecule type" value="Genomic_DNA"/>
</dbReference>
<feature type="region of interest" description="Disordered" evidence="1">
    <location>
        <begin position="1"/>
        <end position="21"/>
    </location>
</feature>
<dbReference type="Proteomes" id="UP000018817">
    <property type="component" value="Unassembled WGS sequence"/>
</dbReference>
<evidence type="ECO:0000256" key="1">
    <source>
        <dbReference type="SAM" id="MobiDB-lite"/>
    </source>
</evidence>
<dbReference type="AlphaFoldDB" id="W2PBI1"/>
<dbReference type="VEuPathDB" id="FungiDB:PPTG_20267"/>
<proteinExistence type="predicted"/>
<reference evidence="3" key="1">
    <citation type="submission" date="2011-12" db="EMBL/GenBank/DDBJ databases">
        <authorList>
            <consortium name="The Broad Institute Genome Sequencing Platform"/>
            <person name="Russ C."/>
            <person name="Tyler B."/>
            <person name="Panabieres F."/>
            <person name="Shan W."/>
            <person name="Tripathy S."/>
            <person name="Grunwald N."/>
            <person name="Machado M."/>
            <person name="Young S.K."/>
            <person name="Zeng Q."/>
            <person name="Gargeya S."/>
            <person name="Fitzgerald M."/>
            <person name="Haas B."/>
            <person name="Abouelleil A."/>
            <person name="Alvarado L."/>
            <person name="Arachchi H.M."/>
            <person name="Berlin A."/>
            <person name="Chapman S.B."/>
            <person name="Gearin G."/>
            <person name="Goldberg J."/>
            <person name="Griggs A."/>
            <person name="Gujja S."/>
            <person name="Hansen M."/>
            <person name="Heiman D."/>
            <person name="Howarth C."/>
            <person name="Larimer J."/>
            <person name="Lui A."/>
            <person name="MacDonald P.J.P."/>
            <person name="McCowen C."/>
            <person name="Montmayeur A."/>
            <person name="Murphy C."/>
            <person name="Neiman D."/>
            <person name="Pearson M."/>
            <person name="Priest M."/>
            <person name="Roberts A."/>
            <person name="Saif S."/>
            <person name="Shea T."/>
            <person name="Sisk P."/>
            <person name="Stolte C."/>
            <person name="Sykes S."/>
            <person name="Wortman J."/>
            <person name="Nusbaum C."/>
            <person name="Birren B."/>
        </authorList>
    </citation>
    <scope>NUCLEOTIDE SEQUENCE [LARGE SCALE GENOMIC DNA]</scope>
    <source>
        <strain evidence="3">INRA-310</strain>
    </source>
</reference>
<dbReference type="OrthoDB" id="167235at2759"/>
<dbReference type="GeneID" id="20188890"/>